<evidence type="ECO:0000313" key="2">
    <source>
        <dbReference type="Proteomes" id="UP000887159"/>
    </source>
</evidence>
<gene>
    <name evidence="1" type="ORF">TNCV_1120451</name>
</gene>
<dbReference type="Proteomes" id="UP000887159">
    <property type="component" value="Unassembled WGS sequence"/>
</dbReference>
<evidence type="ECO:0000313" key="1">
    <source>
        <dbReference type="EMBL" id="GFY20811.1"/>
    </source>
</evidence>
<dbReference type="EMBL" id="BMAU01021356">
    <property type="protein sequence ID" value="GFY20811.1"/>
    <property type="molecule type" value="Genomic_DNA"/>
</dbReference>
<organism evidence="1 2">
    <name type="scientific">Trichonephila clavipes</name>
    <name type="common">Golden silk orbweaver</name>
    <name type="synonym">Nephila clavipes</name>
    <dbReference type="NCBI Taxonomy" id="2585209"/>
    <lineage>
        <taxon>Eukaryota</taxon>
        <taxon>Metazoa</taxon>
        <taxon>Ecdysozoa</taxon>
        <taxon>Arthropoda</taxon>
        <taxon>Chelicerata</taxon>
        <taxon>Arachnida</taxon>
        <taxon>Araneae</taxon>
        <taxon>Araneomorphae</taxon>
        <taxon>Entelegynae</taxon>
        <taxon>Araneoidea</taxon>
        <taxon>Nephilidae</taxon>
        <taxon>Trichonephila</taxon>
    </lineage>
</organism>
<keyword evidence="2" id="KW-1185">Reference proteome</keyword>
<sequence>MWSMVAQRLTQITPPAATPDQLWQRVEAAWSAVPQVSLNQCRGVWQRERYFEFLRIFFSLPPVPTLFLMVSDEDCRESDLLISSWLDELLH</sequence>
<proteinExistence type="predicted"/>
<dbReference type="AlphaFoldDB" id="A0A8X6T5P7"/>
<accession>A0A8X6T5P7</accession>
<reference evidence="1" key="1">
    <citation type="submission" date="2020-08" db="EMBL/GenBank/DDBJ databases">
        <title>Multicomponent nature underlies the extraordinary mechanical properties of spider dragline silk.</title>
        <authorList>
            <person name="Kono N."/>
            <person name="Nakamura H."/>
            <person name="Mori M."/>
            <person name="Yoshida Y."/>
            <person name="Ohtoshi R."/>
            <person name="Malay A.D."/>
            <person name="Moran D.A.P."/>
            <person name="Tomita M."/>
            <person name="Numata K."/>
            <person name="Arakawa K."/>
        </authorList>
    </citation>
    <scope>NUCLEOTIDE SEQUENCE</scope>
</reference>
<comment type="caution">
    <text evidence="1">The sequence shown here is derived from an EMBL/GenBank/DDBJ whole genome shotgun (WGS) entry which is preliminary data.</text>
</comment>
<name>A0A8X6T5P7_TRICX</name>
<protein>
    <submittedName>
        <fullName evidence="1">Uncharacterized protein</fullName>
    </submittedName>
</protein>